<evidence type="ECO:0000256" key="2">
    <source>
        <dbReference type="ARBA" id="ARBA00010742"/>
    </source>
</evidence>
<protein>
    <submittedName>
        <fullName evidence="6">ABC transporter substrate-binding protein</fullName>
    </submittedName>
    <submittedName>
        <fullName evidence="7">NitT/TauT family transport system substrate-binding protein</fullName>
    </submittedName>
</protein>
<evidence type="ECO:0000313" key="9">
    <source>
        <dbReference type="Proteomes" id="UP001156881"/>
    </source>
</evidence>
<reference evidence="9" key="2">
    <citation type="journal article" date="2019" name="Int. J. Syst. Evol. Microbiol.">
        <title>The Global Catalogue of Microorganisms (GCM) 10K type strain sequencing project: providing services to taxonomists for standard genome sequencing and annotation.</title>
        <authorList>
            <consortium name="The Broad Institute Genomics Platform"/>
            <consortium name="The Broad Institute Genome Sequencing Center for Infectious Disease"/>
            <person name="Wu L."/>
            <person name="Ma J."/>
        </authorList>
    </citation>
    <scope>NUCLEOTIDE SEQUENCE [LARGE SCALE GENOMIC DNA]</scope>
    <source>
        <strain evidence="9">NBRC 107710</strain>
    </source>
</reference>
<dbReference type="RefSeq" id="WP_183505564.1">
    <property type="nucleotide sequence ID" value="NZ_BSPG01000026.1"/>
</dbReference>
<evidence type="ECO:0000256" key="1">
    <source>
        <dbReference type="ARBA" id="ARBA00004418"/>
    </source>
</evidence>
<dbReference type="InterPro" id="IPR015168">
    <property type="entry name" value="SsuA/THI5"/>
</dbReference>
<name>A0A7W6AKU5_9HYPH</name>
<dbReference type="EMBL" id="JACIDN010000004">
    <property type="protein sequence ID" value="MBB3903029.1"/>
    <property type="molecule type" value="Genomic_DNA"/>
</dbReference>
<reference evidence="6" key="1">
    <citation type="journal article" date="2014" name="Int. J. Syst. Evol. Microbiol.">
        <title>Complete genome of a new Firmicutes species belonging to the dominant human colonic microbiota ('Ruminococcus bicirculans') reveals two chromosomes and a selective capacity to utilize plant glucans.</title>
        <authorList>
            <consortium name="NISC Comparative Sequencing Program"/>
            <person name="Wegmann U."/>
            <person name="Louis P."/>
            <person name="Goesmann A."/>
            <person name="Henrissat B."/>
            <person name="Duncan S.H."/>
            <person name="Flint H.J."/>
        </authorList>
    </citation>
    <scope>NUCLEOTIDE SEQUENCE</scope>
    <source>
        <strain evidence="6">NBRC 107710</strain>
    </source>
</reference>
<evidence type="ECO:0000256" key="4">
    <source>
        <dbReference type="SAM" id="SignalP"/>
    </source>
</evidence>
<evidence type="ECO:0000259" key="5">
    <source>
        <dbReference type="Pfam" id="PF09084"/>
    </source>
</evidence>
<evidence type="ECO:0000256" key="3">
    <source>
        <dbReference type="ARBA" id="ARBA00022729"/>
    </source>
</evidence>
<gene>
    <name evidence="6" type="ORF">GCM10007884_37250</name>
    <name evidence="7" type="ORF">GGR33_002531</name>
</gene>
<feature type="signal peptide" evidence="4">
    <location>
        <begin position="1"/>
        <end position="23"/>
    </location>
</feature>
<dbReference type="Proteomes" id="UP001156881">
    <property type="component" value="Unassembled WGS sequence"/>
</dbReference>
<dbReference type="PANTHER" id="PTHR30024">
    <property type="entry name" value="ALIPHATIC SULFONATES-BINDING PROTEIN-RELATED"/>
    <property type="match status" value="1"/>
</dbReference>
<dbReference type="Gene3D" id="3.40.190.10">
    <property type="entry name" value="Periplasmic binding protein-like II"/>
    <property type="match status" value="2"/>
</dbReference>
<dbReference type="EMBL" id="BSPG01000026">
    <property type="protein sequence ID" value="GLS45734.1"/>
    <property type="molecule type" value="Genomic_DNA"/>
</dbReference>
<sequence>MLKSFRSAALLAAALACATPAAAANLKATVSQAFQSMLYLPLYVALDEGLFEKAGIDVTKETAGAPSVALSAVISKSAQFSLHGPEWTAVAASKGAPVNIICNVVNGAAVWIAAAPDFPFKEAKDLKGQTIVAGLMPTTSTSLFLKYLKENGMTKDDVNITQVQIGTEPGPFLAGQAKVAVMYEPGLDQAVAKGMKVLVGFPQHYGAYAFSAISARKDVDPATAQAFVNGLQAALVLMKTDQAKAIAVAKKEFPTLDPAVVEAAVKRMMSEKVYPETADISPDALKVGLDTQIALGNLAAQPDYATFVRRSFIEKAIAGN</sequence>
<feature type="domain" description="SsuA/THI5-like" evidence="5">
    <location>
        <begin position="40"/>
        <end position="239"/>
    </location>
</feature>
<keyword evidence="3 4" id="KW-0732">Signal</keyword>
<accession>A0A7W6AKU5</accession>
<evidence type="ECO:0000313" key="7">
    <source>
        <dbReference type="EMBL" id="MBB3903029.1"/>
    </source>
</evidence>
<comment type="similarity">
    <text evidence="2">Belongs to the bacterial solute-binding protein SsuA/TauA family.</text>
</comment>
<dbReference type="PANTHER" id="PTHR30024:SF47">
    <property type="entry name" value="TAURINE-BINDING PERIPLASMIC PROTEIN"/>
    <property type="match status" value="1"/>
</dbReference>
<organism evidence="7 8">
    <name type="scientific">Methylobacterium brachythecii</name>
    <dbReference type="NCBI Taxonomy" id="1176177"/>
    <lineage>
        <taxon>Bacteria</taxon>
        <taxon>Pseudomonadati</taxon>
        <taxon>Pseudomonadota</taxon>
        <taxon>Alphaproteobacteria</taxon>
        <taxon>Hyphomicrobiales</taxon>
        <taxon>Methylobacteriaceae</taxon>
        <taxon>Methylobacterium</taxon>
    </lineage>
</organism>
<dbReference type="GO" id="GO:0042597">
    <property type="term" value="C:periplasmic space"/>
    <property type="evidence" value="ECO:0007669"/>
    <property type="project" value="UniProtKB-SubCell"/>
</dbReference>
<reference evidence="6" key="4">
    <citation type="submission" date="2023-01" db="EMBL/GenBank/DDBJ databases">
        <title>Draft genome sequence of Methylobacterium brachythecii strain NBRC 107710.</title>
        <authorList>
            <person name="Sun Q."/>
            <person name="Mori K."/>
        </authorList>
    </citation>
    <scope>NUCLEOTIDE SEQUENCE</scope>
    <source>
        <strain evidence="6">NBRC 107710</strain>
    </source>
</reference>
<comment type="caution">
    <text evidence="7">The sequence shown here is derived from an EMBL/GenBank/DDBJ whole genome shotgun (WGS) entry which is preliminary data.</text>
</comment>
<feature type="chain" id="PRO_5031348845" evidence="4">
    <location>
        <begin position="24"/>
        <end position="320"/>
    </location>
</feature>
<evidence type="ECO:0000313" key="6">
    <source>
        <dbReference type="EMBL" id="GLS45734.1"/>
    </source>
</evidence>
<dbReference type="Proteomes" id="UP000517759">
    <property type="component" value="Unassembled WGS sequence"/>
</dbReference>
<reference evidence="7 8" key="3">
    <citation type="submission" date="2020-08" db="EMBL/GenBank/DDBJ databases">
        <title>Genomic Encyclopedia of Type Strains, Phase IV (KMG-IV): sequencing the most valuable type-strain genomes for metagenomic binning, comparative biology and taxonomic classification.</title>
        <authorList>
            <person name="Goeker M."/>
        </authorList>
    </citation>
    <scope>NUCLEOTIDE SEQUENCE [LARGE SCALE GENOMIC DNA]</scope>
    <source>
        <strain evidence="7 8">DSM 24105</strain>
    </source>
</reference>
<keyword evidence="9" id="KW-1185">Reference proteome</keyword>
<dbReference type="PROSITE" id="PS51257">
    <property type="entry name" value="PROKAR_LIPOPROTEIN"/>
    <property type="match status" value="1"/>
</dbReference>
<dbReference type="AlphaFoldDB" id="A0A7W6AKU5"/>
<comment type="subcellular location">
    <subcellularLocation>
        <location evidence="1">Periplasm</location>
    </subcellularLocation>
</comment>
<dbReference type="Pfam" id="PF09084">
    <property type="entry name" value="NMT1"/>
    <property type="match status" value="1"/>
</dbReference>
<evidence type="ECO:0000313" key="8">
    <source>
        <dbReference type="Proteomes" id="UP000517759"/>
    </source>
</evidence>
<dbReference type="SUPFAM" id="SSF53850">
    <property type="entry name" value="Periplasmic binding protein-like II"/>
    <property type="match status" value="1"/>
</dbReference>
<proteinExistence type="inferred from homology"/>